<dbReference type="AlphaFoldDB" id="A0A4S4EFX2"/>
<evidence type="ECO:0000313" key="12">
    <source>
        <dbReference type="Proteomes" id="UP000306102"/>
    </source>
</evidence>
<protein>
    <submittedName>
        <fullName evidence="11">Uncharacterized protein</fullName>
    </submittedName>
</protein>
<evidence type="ECO:0000256" key="9">
    <source>
        <dbReference type="RuleBase" id="RU361169"/>
    </source>
</evidence>
<dbReference type="Pfam" id="PF00295">
    <property type="entry name" value="Glyco_hydro_28"/>
    <property type="match status" value="1"/>
</dbReference>
<dbReference type="InterPro" id="IPR006626">
    <property type="entry name" value="PbH1"/>
</dbReference>
<keyword evidence="7" id="KW-0961">Cell wall biogenesis/degradation</keyword>
<proteinExistence type="inferred from homology"/>
<gene>
    <name evidence="11" type="ORF">TEA_015637</name>
</gene>
<evidence type="ECO:0000256" key="2">
    <source>
        <dbReference type="ARBA" id="ARBA00008834"/>
    </source>
</evidence>
<dbReference type="PROSITE" id="PS51257">
    <property type="entry name" value="PROKAR_LIPOPROTEIN"/>
    <property type="match status" value="1"/>
</dbReference>
<evidence type="ECO:0000256" key="1">
    <source>
        <dbReference type="ARBA" id="ARBA00004191"/>
    </source>
</evidence>
<keyword evidence="4" id="KW-0964">Secreted</keyword>
<organism evidence="11 12">
    <name type="scientific">Camellia sinensis var. sinensis</name>
    <name type="common">China tea</name>
    <dbReference type="NCBI Taxonomy" id="542762"/>
    <lineage>
        <taxon>Eukaryota</taxon>
        <taxon>Viridiplantae</taxon>
        <taxon>Streptophyta</taxon>
        <taxon>Embryophyta</taxon>
        <taxon>Tracheophyta</taxon>
        <taxon>Spermatophyta</taxon>
        <taxon>Magnoliopsida</taxon>
        <taxon>eudicotyledons</taxon>
        <taxon>Gunneridae</taxon>
        <taxon>Pentapetalae</taxon>
        <taxon>asterids</taxon>
        <taxon>Ericales</taxon>
        <taxon>Theaceae</taxon>
        <taxon>Camellia</taxon>
    </lineage>
</organism>
<name>A0A4S4EFX2_CAMSN</name>
<evidence type="ECO:0000256" key="7">
    <source>
        <dbReference type="ARBA" id="ARBA00023316"/>
    </source>
</evidence>
<comment type="subcellular location">
    <subcellularLocation>
        <location evidence="1">Secreted</location>
        <location evidence="1">Cell wall</location>
    </subcellularLocation>
</comment>
<comment type="similarity">
    <text evidence="2 9">Belongs to the glycosyl hydrolase 28 family.</text>
</comment>
<feature type="signal peptide" evidence="10">
    <location>
        <begin position="1"/>
        <end position="27"/>
    </location>
</feature>
<evidence type="ECO:0000256" key="6">
    <source>
        <dbReference type="ARBA" id="ARBA00023295"/>
    </source>
</evidence>
<dbReference type="InterPro" id="IPR000743">
    <property type="entry name" value="Glyco_hydro_28"/>
</dbReference>
<feature type="chain" id="PRO_5020700532" evidence="10">
    <location>
        <begin position="28"/>
        <end position="460"/>
    </location>
</feature>
<dbReference type="FunFam" id="2.160.20.10:FF:000004">
    <property type="entry name" value="Pectin lyase-like superfamily protein"/>
    <property type="match status" value="1"/>
</dbReference>
<dbReference type="InterPro" id="IPR012334">
    <property type="entry name" value="Pectin_lyas_fold"/>
</dbReference>
<reference evidence="11 12" key="1">
    <citation type="journal article" date="2018" name="Proc. Natl. Acad. Sci. U.S.A.">
        <title>Draft genome sequence of Camellia sinensis var. sinensis provides insights into the evolution of the tea genome and tea quality.</title>
        <authorList>
            <person name="Wei C."/>
            <person name="Yang H."/>
            <person name="Wang S."/>
            <person name="Zhao J."/>
            <person name="Liu C."/>
            <person name="Gao L."/>
            <person name="Xia E."/>
            <person name="Lu Y."/>
            <person name="Tai Y."/>
            <person name="She G."/>
            <person name="Sun J."/>
            <person name="Cao H."/>
            <person name="Tong W."/>
            <person name="Gao Q."/>
            <person name="Li Y."/>
            <person name="Deng W."/>
            <person name="Jiang X."/>
            <person name="Wang W."/>
            <person name="Chen Q."/>
            <person name="Zhang S."/>
            <person name="Li H."/>
            <person name="Wu J."/>
            <person name="Wang P."/>
            <person name="Li P."/>
            <person name="Shi C."/>
            <person name="Zheng F."/>
            <person name="Jian J."/>
            <person name="Huang B."/>
            <person name="Shan D."/>
            <person name="Shi M."/>
            <person name="Fang C."/>
            <person name="Yue Y."/>
            <person name="Li F."/>
            <person name="Li D."/>
            <person name="Wei S."/>
            <person name="Han B."/>
            <person name="Jiang C."/>
            <person name="Yin Y."/>
            <person name="Xia T."/>
            <person name="Zhang Z."/>
            <person name="Bennetzen J.L."/>
            <person name="Zhao S."/>
            <person name="Wan X."/>
        </authorList>
    </citation>
    <scope>NUCLEOTIDE SEQUENCE [LARGE SCALE GENOMIC DNA]</scope>
    <source>
        <strain evidence="12">cv. Shuchazao</strain>
        <tissue evidence="11">Leaf</tissue>
    </source>
</reference>
<dbReference type="Proteomes" id="UP000306102">
    <property type="component" value="Unassembled WGS sequence"/>
</dbReference>
<keyword evidence="3" id="KW-0134">Cell wall</keyword>
<dbReference type="SUPFAM" id="SSF51126">
    <property type="entry name" value="Pectin lyase-like"/>
    <property type="match status" value="1"/>
</dbReference>
<evidence type="ECO:0000256" key="4">
    <source>
        <dbReference type="ARBA" id="ARBA00022525"/>
    </source>
</evidence>
<evidence type="ECO:0000256" key="3">
    <source>
        <dbReference type="ARBA" id="ARBA00022512"/>
    </source>
</evidence>
<evidence type="ECO:0000313" key="11">
    <source>
        <dbReference type="EMBL" id="THG14706.1"/>
    </source>
</evidence>
<feature type="active site" evidence="8">
    <location>
        <position position="258"/>
    </location>
</feature>
<dbReference type="GO" id="GO:0004650">
    <property type="term" value="F:polygalacturonase activity"/>
    <property type="evidence" value="ECO:0007669"/>
    <property type="project" value="InterPro"/>
</dbReference>
<dbReference type="PROSITE" id="PS00502">
    <property type="entry name" value="POLYGALACTURONASE"/>
    <property type="match status" value="1"/>
</dbReference>
<sequence length="460" mass="49074">MAPLRGFEAKTLLFLVGLALISCGAQAARRGLVDNGATVFDVTTYGAKPDNGQTDNSMAFIQAWNAACKSTGAAKLVIPPGTFMTSEVFFYGPCTCQTPIIVEVEGTVLAQSDLSEFPDNQWISVRHVDSLIIQGQGTLHGQGEAVWKFDSCGGKTKCDSRLPATIVFSDVSNSIVQGISLVNSKGFNLKICDSSNFTVQNITITAPADSPNTDGIHISRSNQVTILGCTIGTGDDCISIGEGATNVSVSGITCGPGHGISIGSLGLRPDEHDVSGIVVKNCTLTNTTNGARIKSWHQSPRIQASNIVFEDLVMNEVRNPIFIDQHYGSKKKPGSSLVKIRDVHFKNIRGTTISTNAVALSCSDVVPCEGIELVDIDLSYTGGSTIQNFIFSSACEHAIATFSVNSGEFGPETLMDSRVAYCRESTSALWIQRWIRQFQGEDGVRRDTLGSIQFGHGFAG</sequence>
<dbReference type="Gene3D" id="2.160.20.10">
    <property type="entry name" value="Single-stranded right-handed beta-helix, Pectin lyase-like"/>
    <property type="match status" value="1"/>
</dbReference>
<dbReference type="STRING" id="542762.A0A4S4EFX2"/>
<dbReference type="InterPro" id="IPR011050">
    <property type="entry name" value="Pectin_lyase_fold/virulence"/>
</dbReference>
<comment type="caution">
    <text evidence="11">The sequence shown here is derived from an EMBL/GenBank/DDBJ whole genome shotgun (WGS) entry which is preliminary data.</text>
</comment>
<dbReference type="PANTHER" id="PTHR31375">
    <property type="match status" value="1"/>
</dbReference>
<keyword evidence="6 9" id="KW-0326">Glycosidase</keyword>
<keyword evidence="10" id="KW-0732">Signal</keyword>
<keyword evidence="12" id="KW-1185">Reference proteome</keyword>
<dbReference type="EMBL" id="SDRB02005126">
    <property type="protein sequence ID" value="THG14706.1"/>
    <property type="molecule type" value="Genomic_DNA"/>
</dbReference>
<evidence type="ECO:0000256" key="10">
    <source>
        <dbReference type="SAM" id="SignalP"/>
    </source>
</evidence>
<keyword evidence="5 9" id="KW-0378">Hydrolase</keyword>
<dbReference type="GO" id="GO:0071555">
    <property type="term" value="P:cell wall organization"/>
    <property type="evidence" value="ECO:0007669"/>
    <property type="project" value="UniProtKB-KW"/>
</dbReference>
<dbReference type="GO" id="GO:0005975">
    <property type="term" value="P:carbohydrate metabolic process"/>
    <property type="evidence" value="ECO:0007669"/>
    <property type="project" value="InterPro"/>
</dbReference>
<accession>A0A4S4EFX2</accession>
<dbReference type="SMART" id="SM00710">
    <property type="entry name" value="PbH1"/>
    <property type="match status" value="7"/>
</dbReference>
<evidence type="ECO:0000256" key="8">
    <source>
        <dbReference type="PROSITE-ProRule" id="PRU10052"/>
    </source>
</evidence>
<evidence type="ECO:0000256" key="5">
    <source>
        <dbReference type="ARBA" id="ARBA00022801"/>
    </source>
</evidence>